<evidence type="ECO:0000256" key="2">
    <source>
        <dbReference type="PROSITE-ProRule" id="PRU00339"/>
    </source>
</evidence>
<feature type="repeat" description="TPR" evidence="2">
    <location>
        <begin position="176"/>
        <end position="209"/>
    </location>
</feature>
<feature type="zinc finger region" description="C3H1-type" evidence="3">
    <location>
        <begin position="511"/>
        <end position="538"/>
    </location>
</feature>
<dbReference type="PANTHER" id="PTHR47678">
    <property type="entry name" value="TETRATRICOPEPTIDE REPEAT PROTEIN 31"/>
    <property type="match status" value="1"/>
</dbReference>
<dbReference type="Proteomes" id="UP000593567">
    <property type="component" value="Unassembled WGS sequence"/>
</dbReference>
<feature type="region of interest" description="Disordered" evidence="4">
    <location>
        <begin position="27"/>
        <end position="176"/>
    </location>
</feature>
<gene>
    <name evidence="7" type="ORF">EB796_018610</name>
</gene>
<feature type="compositionally biased region" description="Basic and acidic residues" evidence="4">
    <location>
        <begin position="158"/>
        <end position="167"/>
    </location>
</feature>
<dbReference type="InterPro" id="IPR011990">
    <property type="entry name" value="TPR-like_helical_dom_sf"/>
</dbReference>
<keyword evidence="3" id="KW-0862">Zinc</keyword>
<dbReference type="InterPro" id="IPR035979">
    <property type="entry name" value="RBD_domain_sf"/>
</dbReference>
<feature type="compositionally biased region" description="Polar residues" evidence="4">
    <location>
        <begin position="101"/>
        <end position="115"/>
    </location>
</feature>
<keyword evidence="2" id="KW-0802">TPR repeat</keyword>
<organism evidence="7 8">
    <name type="scientific">Bugula neritina</name>
    <name type="common">Brown bryozoan</name>
    <name type="synonym">Sertularia neritina</name>
    <dbReference type="NCBI Taxonomy" id="10212"/>
    <lineage>
        <taxon>Eukaryota</taxon>
        <taxon>Metazoa</taxon>
        <taxon>Spiralia</taxon>
        <taxon>Lophotrochozoa</taxon>
        <taxon>Bryozoa</taxon>
        <taxon>Gymnolaemata</taxon>
        <taxon>Cheilostomatida</taxon>
        <taxon>Flustrina</taxon>
        <taxon>Buguloidea</taxon>
        <taxon>Bugulidae</taxon>
        <taxon>Bugula</taxon>
    </lineage>
</organism>
<feature type="compositionally biased region" description="Basic and acidic residues" evidence="4">
    <location>
        <begin position="52"/>
        <end position="74"/>
    </location>
</feature>
<feature type="compositionally biased region" description="Basic and acidic residues" evidence="4">
    <location>
        <begin position="89"/>
        <end position="99"/>
    </location>
</feature>
<evidence type="ECO:0000256" key="4">
    <source>
        <dbReference type="SAM" id="MobiDB-lite"/>
    </source>
</evidence>
<evidence type="ECO:0000259" key="5">
    <source>
        <dbReference type="PROSITE" id="PS50102"/>
    </source>
</evidence>
<name>A0A7J7JA16_BUGNE</name>
<protein>
    <recommendedName>
        <fullName evidence="9">TTC31</fullName>
    </recommendedName>
</protein>
<accession>A0A7J7JA16</accession>
<comment type="caution">
    <text evidence="7">The sequence shown here is derived from an EMBL/GenBank/DDBJ whole genome shotgun (WGS) entry which is preliminary data.</text>
</comment>
<dbReference type="GO" id="GO:0003723">
    <property type="term" value="F:RNA binding"/>
    <property type="evidence" value="ECO:0007669"/>
    <property type="project" value="UniProtKB-UniRule"/>
</dbReference>
<evidence type="ECO:0008006" key="9">
    <source>
        <dbReference type="Google" id="ProtNLM"/>
    </source>
</evidence>
<feature type="region of interest" description="Disordered" evidence="4">
    <location>
        <begin position="486"/>
        <end position="506"/>
    </location>
</feature>
<dbReference type="InterPro" id="IPR019734">
    <property type="entry name" value="TPR_rpt"/>
</dbReference>
<dbReference type="Gene3D" id="3.30.70.330">
    <property type="match status" value="1"/>
</dbReference>
<feature type="compositionally biased region" description="Basic residues" evidence="4">
    <location>
        <begin position="75"/>
        <end position="88"/>
    </location>
</feature>
<feature type="region of interest" description="Disordered" evidence="4">
    <location>
        <begin position="369"/>
        <end position="389"/>
    </location>
</feature>
<dbReference type="Pfam" id="PF00076">
    <property type="entry name" value="RRM_1"/>
    <property type="match status" value="1"/>
</dbReference>
<dbReference type="Gene3D" id="1.25.40.10">
    <property type="entry name" value="Tetratricopeptide repeat domain"/>
    <property type="match status" value="1"/>
</dbReference>
<dbReference type="CDD" id="cd00590">
    <property type="entry name" value="RRM_SF"/>
    <property type="match status" value="1"/>
</dbReference>
<keyword evidence="3" id="KW-0863">Zinc-finger</keyword>
<evidence type="ECO:0000313" key="8">
    <source>
        <dbReference type="Proteomes" id="UP000593567"/>
    </source>
</evidence>
<feature type="domain" description="C3H1-type" evidence="6">
    <location>
        <begin position="511"/>
        <end position="538"/>
    </location>
</feature>
<dbReference type="PANTHER" id="PTHR47678:SF4">
    <property type="entry name" value="SHOCK PROTEIN 70 (HSP70)-INTERACTING PROTEIN, PUTATIVE-RELATED"/>
    <property type="match status" value="1"/>
</dbReference>
<evidence type="ECO:0000313" key="7">
    <source>
        <dbReference type="EMBL" id="KAF6023072.1"/>
    </source>
</evidence>
<dbReference type="InterPro" id="IPR000571">
    <property type="entry name" value="Znf_CCCH"/>
</dbReference>
<keyword evidence="3" id="KW-0479">Metal-binding</keyword>
<dbReference type="InterPro" id="IPR000504">
    <property type="entry name" value="RRM_dom"/>
</dbReference>
<dbReference type="AlphaFoldDB" id="A0A7J7JA16"/>
<dbReference type="EMBL" id="VXIV02002765">
    <property type="protein sequence ID" value="KAF6023072.1"/>
    <property type="molecule type" value="Genomic_DNA"/>
</dbReference>
<proteinExistence type="predicted"/>
<sequence>MEMDMATMKDLFKNIIFGQDEFKNGNGVLYDGEDSFSGSDYSDDAYNAVKSKSQENSDLMAKELISEEEKEKRKAEKRRAKKKKRREKKKQERELEHINKSGATDSKNDTPNGIRSSDEGEGIDPNAAFVKQSKKKKSETISAKPDSISSVPTPFTSKKNDSSEPRELSSVTTKKSRLIANSGNEAAHRGDYPLAILQFSEAIKLEPCDYRFFGNRSYCYDRIMQFDKALADADKCIELSPDWPKGYFRKGRALAGMKLFADAEKSFMQVLKLDKTCEEATKELSRVRTQQLIDMGFSPQESEKAVLTKNTLQQALDMLLAGVGSEMTLSGEDVYVSDDEVEDHGVTSTFAPVASTGVSQSLQYSVKSSKTLSNNQHTEAFSEEKKMDPTNPEGLTALWVGNVLPTVKEADLQNLFNRYGHVSSVRCLPEKYCAFVNFKSKEAAGKAMNALQNHEVQGQHLLIKFPDNPIATNGISGVAKLMKQATSQPGHKHDRRVAPSAESLASKVSGPVNGDECYFWRTTGCQFGAKCRWKHIPESRGIDKKPWQRVK</sequence>
<dbReference type="PROSITE" id="PS50103">
    <property type="entry name" value="ZF_C3H1"/>
    <property type="match status" value="1"/>
</dbReference>
<keyword evidence="1" id="KW-0694">RNA-binding</keyword>
<reference evidence="7" key="1">
    <citation type="submission" date="2020-06" db="EMBL/GenBank/DDBJ databases">
        <title>Draft genome of Bugula neritina, a colonial animal packing powerful symbionts and potential medicines.</title>
        <authorList>
            <person name="Rayko M."/>
        </authorList>
    </citation>
    <scope>NUCLEOTIDE SEQUENCE [LARGE SCALE GENOMIC DNA]</scope>
    <source>
        <strain evidence="7">Kwan_BN1</strain>
    </source>
</reference>
<dbReference type="PROSITE" id="PS50102">
    <property type="entry name" value="RRM"/>
    <property type="match status" value="1"/>
</dbReference>
<feature type="compositionally biased region" description="Polar residues" evidence="4">
    <location>
        <begin position="369"/>
        <end position="379"/>
    </location>
</feature>
<feature type="domain" description="RRM" evidence="5">
    <location>
        <begin position="396"/>
        <end position="468"/>
    </location>
</feature>
<dbReference type="SUPFAM" id="SSF48452">
    <property type="entry name" value="TPR-like"/>
    <property type="match status" value="1"/>
</dbReference>
<evidence type="ECO:0000259" key="6">
    <source>
        <dbReference type="PROSITE" id="PS50103"/>
    </source>
</evidence>
<dbReference type="InterPro" id="IPR012677">
    <property type="entry name" value="Nucleotide-bd_a/b_plait_sf"/>
</dbReference>
<dbReference type="GO" id="GO:0008270">
    <property type="term" value="F:zinc ion binding"/>
    <property type="evidence" value="ECO:0007669"/>
    <property type="project" value="UniProtKB-KW"/>
</dbReference>
<evidence type="ECO:0000256" key="1">
    <source>
        <dbReference type="PROSITE-ProRule" id="PRU00176"/>
    </source>
</evidence>
<keyword evidence="8" id="KW-1185">Reference proteome</keyword>
<dbReference type="Gene3D" id="1.10.8.10">
    <property type="entry name" value="DNA helicase RuvA subunit, C-terminal domain"/>
    <property type="match status" value="1"/>
</dbReference>
<feature type="compositionally biased region" description="Polar residues" evidence="4">
    <location>
        <begin position="147"/>
        <end position="157"/>
    </location>
</feature>
<evidence type="ECO:0000256" key="3">
    <source>
        <dbReference type="PROSITE-ProRule" id="PRU00723"/>
    </source>
</evidence>
<dbReference type="PROSITE" id="PS50005">
    <property type="entry name" value="TPR"/>
    <property type="match status" value="1"/>
</dbReference>
<dbReference type="OrthoDB" id="2017782at2759"/>
<dbReference type="SUPFAM" id="SSF54928">
    <property type="entry name" value="RNA-binding domain, RBD"/>
    <property type="match status" value="1"/>
</dbReference>
<dbReference type="SMART" id="SM00360">
    <property type="entry name" value="RRM"/>
    <property type="match status" value="1"/>
</dbReference>
<dbReference type="Pfam" id="PF13181">
    <property type="entry name" value="TPR_8"/>
    <property type="match status" value="1"/>
</dbReference>
<dbReference type="SMART" id="SM00028">
    <property type="entry name" value="TPR"/>
    <property type="match status" value="3"/>
</dbReference>